<keyword evidence="2" id="KW-1185">Reference proteome</keyword>
<organism evidence="1 2">
    <name type="scientific">Paramarasmius palmivorus</name>
    <dbReference type="NCBI Taxonomy" id="297713"/>
    <lineage>
        <taxon>Eukaryota</taxon>
        <taxon>Fungi</taxon>
        <taxon>Dikarya</taxon>
        <taxon>Basidiomycota</taxon>
        <taxon>Agaricomycotina</taxon>
        <taxon>Agaricomycetes</taxon>
        <taxon>Agaricomycetidae</taxon>
        <taxon>Agaricales</taxon>
        <taxon>Marasmiineae</taxon>
        <taxon>Marasmiaceae</taxon>
        <taxon>Paramarasmius</taxon>
    </lineage>
</organism>
<evidence type="ECO:0000313" key="2">
    <source>
        <dbReference type="Proteomes" id="UP001383192"/>
    </source>
</evidence>
<evidence type="ECO:0000313" key="1">
    <source>
        <dbReference type="EMBL" id="KAK7040191.1"/>
    </source>
</evidence>
<gene>
    <name evidence="1" type="ORF">VNI00_009997</name>
</gene>
<accession>A0AAW0CKT2</accession>
<protein>
    <recommendedName>
        <fullName evidence="3">F-box domain-containing protein</fullName>
    </recommendedName>
</protein>
<evidence type="ECO:0008006" key="3">
    <source>
        <dbReference type="Google" id="ProtNLM"/>
    </source>
</evidence>
<name>A0AAW0CKT2_9AGAR</name>
<comment type="caution">
    <text evidence="1">The sequence shown here is derived from an EMBL/GenBank/DDBJ whole genome shotgun (WGS) entry which is preliminary data.</text>
</comment>
<dbReference type="InterPro" id="IPR032675">
    <property type="entry name" value="LRR_dom_sf"/>
</dbReference>
<dbReference type="AlphaFoldDB" id="A0AAW0CKT2"/>
<proteinExistence type="predicted"/>
<dbReference type="EMBL" id="JAYKXP010000038">
    <property type="protein sequence ID" value="KAK7040191.1"/>
    <property type="molecule type" value="Genomic_DNA"/>
</dbReference>
<dbReference type="Proteomes" id="UP001383192">
    <property type="component" value="Unassembled WGS sequence"/>
</dbReference>
<reference evidence="1 2" key="1">
    <citation type="submission" date="2024-01" db="EMBL/GenBank/DDBJ databases">
        <title>A draft genome for a cacao thread blight-causing isolate of Paramarasmius palmivorus.</title>
        <authorList>
            <person name="Baruah I.K."/>
            <person name="Bukari Y."/>
            <person name="Amoako-Attah I."/>
            <person name="Meinhardt L.W."/>
            <person name="Bailey B.A."/>
            <person name="Cohen S.P."/>
        </authorList>
    </citation>
    <scope>NUCLEOTIDE SEQUENCE [LARGE SCALE GENOMIC DNA]</scope>
    <source>
        <strain evidence="1 2">GH-12</strain>
    </source>
</reference>
<sequence length="427" mass="47468">MGIFNLFHDLSSSSSVEHNVSFDLTIPHSSRPIPHRPIPTSSNSMTRMPLEIVMNIMDVACDGADLEERSTFLKSCSLVCREWSMPAQKQLFRHVTLNTQTACLAFKDAVDPATERGRVLGGAVFSMRASIDHNQPFGLSQKTFAHAVILCPNLHELSIALYGCGAPGSDIVGSPDVLRMRRSAPSFDEETLALLRSGPRISSLCFRNWSENSQSLFQLLGVWPSLKSLVISGTAPELPDPASEPFPCALSSLRTNFQTSPSVDFFKWLLHNSSDSLRILEFERELSPIVLEYLIDTHRETLESIVLPTCSREASRALRRCEKLKRYSVEDALSSTGVYKNLPEELERVAFGLNKDTQLQSILDIIKTRQSLTAVTVHMWNGGELHRQLASLKTTCALRGIDLELTQDIRAFRSIVVRAPSVISLTV</sequence>
<dbReference type="Gene3D" id="3.80.10.10">
    <property type="entry name" value="Ribonuclease Inhibitor"/>
    <property type="match status" value="1"/>
</dbReference>